<sequence>MTRLRTPVFRAAVTLATGASLLLAGGCGTLHGVKAPHDARQAAAEEARETTKESGAQQSGADSPDCTVAKCVALTFDGGPSKPTPKLLDILKEKKVHATFFLQGKGHTDTYPDTVLRMSREGHETANHTWSHKVLTELSAEEIEAEMKPVQDDVRRITGRAPVLMRPPQGRTSDDVSAVMKKLGLAQILWSVTAKDYATTDTALITRRVLDQTRRDGIILLHDRYKGTVPAVPGIIDSLRRRGYTIVTVSQLLAPAAPEPGTIYRP</sequence>
<dbReference type="Pfam" id="PF01522">
    <property type="entry name" value="Polysacc_deac_1"/>
    <property type="match status" value="1"/>
</dbReference>
<evidence type="ECO:0000256" key="2">
    <source>
        <dbReference type="ARBA" id="ARBA00022801"/>
    </source>
</evidence>
<keyword evidence="7" id="KW-1185">Reference proteome</keyword>
<dbReference type="Proteomes" id="UP001230328">
    <property type="component" value="Unassembled WGS sequence"/>
</dbReference>
<dbReference type="CDD" id="cd10917">
    <property type="entry name" value="CE4_NodB_like_6s_7s"/>
    <property type="match status" value="1"/>
</dbReference>
<dbReference type="PANTHER" id="PTHR10587">
    <property type="entry name" value="GLYCOSYL TRANSFERASE-RELATED"/>
    <property type="match status" value="1"/>
</dbReference>
<evidence type="ECO:0000313" key="7">
    <source>
        <dbReference type="Proteomes" id="UP001230328"/>
    </source>
</evidence>
<evidence type="ECO:0000256" key="4">
    <source>
        <dbReference type="SAM" id="SignalP"/>
    </source>
</evidence>
<dbReference type="EMBL" id="JAUSZI010000002">
    <property type="protein sequence ID" value="MDQ1027942.1"/>
    <property type="molecule type" value="Genomic_DNA"/>
</dbReference>
<reference evidence="6 7" key="1">
    <citation type="submission" date="2023-07" db="EMBL/GenBank/DDBJ databases">
        <title>Comparative genomics of wheat-associated soil bacteria to identify genetic determinants of phenazine resistance.</title>
        <authorList>
            <person name="Mouncey N."/>
        </authorList>
    </citation>
    <scope>NUCLEOTIDE SEQUENCE [LARGE SCALE GENOMIC DNA]</scope>
    <source>
        <strain evidence="6 7">V2I4</strain>
    </source>
</reference>
<feature type="chain" id="PRO_5046628257" evidence="4">
    <location>
        <begin position="25"/>
        <end position="266"/>
    </location>
</feature>
<evidence type="ECO:0000256" key="3">
    <source>
        <dbReference type="SAM" id="MobiDB-lite"/>
    </source>
</evidence>
<evidence type="ECO:0000313" key="6">
    <source>
        <dbReference type="EMBL" id="MDQ1027942.1"/>
    </source>
</evidence>
<dbReference type="SUPFAM" id="SSF88713">
    <property type="entry name" value="Glycoside hydrolase/deacetylase"/>
    <property type="match status" value="1"/>
</dbReference>
<name>A0ABU0SWQ7_9ACTN</name>
<dbReference type="InterPro" id="IPR002509">
    <property type="entry name" value="NODB_dom"/>
</dbReference>
<dbReference type="RefSeq" id="WP_373466731.1">
    <property type="nucleotide sequence ID" value="NZ_JAUSZI010000002.1"/>
</dbReference>
<keyword evidence="2 6" id="KW-0378">Hydrolase</keyword>
<feature type="domain" description="NodB homology" evidence="5">
    <location>
        <begin position="70"/>
        <end position="247"/>
    </location>
</feature>
<dbReference type="PROSITE" id="PS51257">
    <property type="entry name" value="PROKAR_LIPOPROTEIN"/>
    <property type="match status" value="1"/>
</dbReference>
<feature type="compositionally biased region" description="Basic and acidic residues" evidence="3">
    <location>
        <begin position="37"/>
        <end position="52"/>
    </location>
</feature>
<evidence type="ECO:0000259" key="5">
    <source>
        <dbReference type="PROSITE" id="PS51677"/>
    </source>
</evidence>
<dbReference type="GO" id="GO:0016787">
    <property type="term" value="F:hydrolase activity"/>
    <property type="evidence" value="ECO:0007669"/>
    <property type="project" value="UniProtKB-KW"/>
</dbReference>
<organism evidence="6 7">
    <name type="scientific">Streptomyces umbrinus</name>
    <dbReference type="NCBI Taxonomy" id="67370"/>
    <lineage>
        <taxon>Bacteria</taxon>
        <taxon>Bacillati</taxon>
        <taxon>Actinomycetota</taxon>
        <taxon>Actinomycetes</taxon>
        <taxon>Kitasatosporales</taxon>
        <taxon>Streptomycetaceae</taxon>
        <taxon>Streptomyces</taxon>
        <taxon>Streptomyces phaeochromogenes group</taxon>
    </lineage>
</organism>
<dbReference type="EC" id="3.5.1.104" evidence="6"/>
<keyword evidence="4" id="KW-0732">Signal</keyword>
<dbReference type="Gene3D" id="3.20.20.370">
    <property type="entry name" value="Glycoside hydrolase/deacetylase"/>
    <property type="match status" value="1"/>
</dbReference>
<protein>
    <submittedName>
        <fullName evidence="6">Peptidoglycan/xylan/chitin deacetylase (PgdA/CDA1 family)</fullName>
        <ecNumber evidence="6">3.5.1.104</ecNumber>
    </submittedName>
</protein>
<keyword evidence="1" id="KW-0479">Metal-binding</keyword>
<proteinExistence type="predicted"/>
<accession>A0ABU0SWQ7</accession>
<gene>
    <name evidence="6" type="ORF">QF035_005524</name>
</gene>
<dbReference type="PANTHER" id="PTHR10587:SF133">
    <property type="entry name" value="CHITIN DEACETYLASE 1-RELATED"/>
    <property type="match status" value="1"/>
</dbReference>
<dbReference type="PROSITE" id="PS51677">
    <property type="entry name" value="NODB"/>
    <property type="match status" value="1"/>
</dbReference>
<feature type="region of interest" description="Disordered" evidence="3">
    <location>
        <begin position="37"/>
        <end position="64"/>
    </location>
</feature>
<feature type="signal peptide" evidence="4">
    <location>
        <begin position="1"/>
        <end position="24"/>
    </location>
</feature>
<comment type="caution">
    <text evidence="6">The sequence shown here is derived from an EMBL/GenBank/DDBJ whole genome shotgun (WGS) entry which is preliminary data.</text>
</comment>
<dbReference type="InterPro" id="IPR050248">
    <property type="entry name" value="Polysacc_deacetylase_ArnD"/>
</dbReference>
<dbReference type="InterPro" id="IPR011330">
    <property type="entry name" value="Glyco_hydro/deAcase_b/a-brl"/>
</dbReference>
<evidence type="ECO:0000256" key="1">
    <source>
        <dbReference type="ARBA" id="ARBA00022723"/>
    </source>
</evidence>